<dbReference type="Gene3D" id="3.40.50.1000">
    <property type="entry name" value="HAD superfamily/HAD-like"/>
    <property type="match status" value="1"/>
</dbReference>
<dbReference type="Proteomes" id="UP001165060">
    <property type="component" value="Unassembled WGS sequence"/>
</dbReference>
<dbReference type="SFLD" id="SFLDS00003">
    <property type="entry name" value="Haloacid_Dehalogenase"/>
    <property type="match status" value="1"/>
</dbReference>
<dbReference type="CDD" id="cd07505">
    <property type="entry name" value="HAD_BPGM-like"/>
    <property type="match status" value="1"/>
</dbReference>
<dbReference type="PANTHER" id="PTHR43481">
    <property type="entry name" value="FRUCTOSE-1-PHOSPHATE PHOSPHATASE"/>
    <property type="match status" value="1"/>
</dbReference>
<dbReference type="InterPro" id="IPR006439">
    <property type="entry name" value="HAD-SF_hydro_IA"/>
</dbReference>
<evidence type="ECO:0000313" key="1">
    <source>
        <dbReference type="EMBL" id="GMI19587.1"/>
    </source>
</evidence>
<dbReference type="Pfam" id="PF13419">
    <property type="entry name" value="HAD_2"/>
    <property type="match status" value="1"/>
</dbReference>
<dbReference type="PANTHER" id="PTHR43481:SF4">
    <property type="entry name" value="GLYCEROL-1-PHOSPHATE PHOSPHOHYDROLASE 1-RELATED"/>
    <property type="match status" value="1"/>
</dbReference>
<sequence length="216" mass="23389">MASGKPHALLFDCDGTLVDTMPMYLKSWTLTLAELDLPPLPAERFYSLGGMPVGKIFEMLLAEAGNTTITVEKCEETKRKHHQGLVERGEGVPPGIDVVIEFARKYKQLGVPVAVCSSGWRDHVIGNLEACGALDLFTEVVTADDPDLKNGKPAPDIWLIAARRLNVPIENCVGFEDAPLGMESLQAAGVKFAADVTVWADYPRNVEARAREAAAA</sequence>
<dbReference type="NCBIfam" id="TIGR01509">
    <property type="entry name" value="HAD-SF-IA-v3"/>
    <property type="match status" value="1"/>
</dbReference>
<gene>
    <name evidence="1" type="ORF">TeGR_g12103</name>
</gene>
<dbReference type="InterPro" id="IPR036412">
    <property type="entry name" value="HAD-like_sf"/>
</dbReference>
<proteinExistence type="predicted"/>
<organism evidence="1 2">
    <name type="scientific">Tetraparma gracilis</name>
    <dbReference type="NCBI Taxonomy" id="2962635"/>
    <lineage>
        <taxon>Eukaryota</taxon>
        <taxon>Sar</taxon>
        <taxon>Stramenopiles</taxon>
        <taxon>Ochrophyta</taxon>
        <taxon>Bolidophyceae</taxon>
        <taxon>Parmales</taxon>
        <taxon>Triparmaceae</taxon>
        <taxon>Tetraparma</taxon>
    </lineage>
</organism>
<dbReference type="InterPro" id="IPR023214">
    <property type="entry name" value="HAD_sf"/>
</dbReference>
<dbReference type="InterPro" id="IPR023198">
    <property type="entry name" value="PGP-like_dom2"/>
</dbReference>
<dbReference type="InterPro" id="IPR041492">
    <property type="entry name" value="HAD_2"/>
</dbReference>
<evidence type="ECO:0000313" key="2">
    <source>
        <dbReference type="Proteomes" id="UP001165060"/>
    </source>
</evidence>
<accession>A0ABQ6M525</accession>
<name>A0ABQ6M525_9STRA</name>
<keyword evidence="2" id="KW-1185">Reference proteome</keyword>
<dbReference type="Gene3D" id="1.10.150.240">
    <property type="entry name" value="Putative phosphatase, domain 2"/>
    <property type="match status" value="1"/>
</dbReference>
<reference evidence="1 2" key="1">
    <citation type="journal article" date="2023" name="Commun. Biol.">
        <title>Genome analysis of Parmales, the sister group of diatoms, reveals the evolutionary specialization of diatoms from phago-mixotrophs to photoautotrophs.</title>
        <authorList>
            <person name="Ban H."/>
            <person name="Sato S."/>
            <person name="Yoshikawa S."/>
            <person name="Yamada K."/>
            <person name="Nakamura Y."/>
            <person name="Ichinomiya M."/>
            <person name="Sato N."/>
            <person name="Blanc-Mathieu R."/>
            <person name="Endo H."/>
            <person name="Kuwata A."/>
            <person name="Ogata H."/>
        </authorList>
    </citation>
    <scope>NUCLEOTIDE SEQUENCE [LARGE SCALE GENOMIC DNA]</scope>
</reference>
<dbReference type="SUPFAM" id="SSF56784">
    <property type="entry name" value="HAD-like"/>
    <property type="match status" value="1"/>
</dbReference>
<comment type="caution">
    <text evidence="1">The sequence shown here is derived from an EMBL/GenBank/DDBJ whole genome shotgun (WGS) entry which is preliminary data.</text>
</comment>
<dbReference type="SFLD" id="SFLDG01129">
    <property type="entry name" value="C1.5:_HAD__Beta-PGM__Phosphata"/>
    <property type="match status" value="1"/>
</dbReference>
<dbReference type="EMBL" id="BRYB01001171">
    <property type="protein sequence ID" value="GMI19587.1"/>
    <property type="molecule type" value="Genomic_DNA"/>
</dbReference>
<dbReference type="InterPro" id="IPR051806">
    <property type="entry name" value="HAD-like_SPP"/>
</dbReference>
<protein>
    <submittedName>
        <fullName evidence="1">Uncharacterized protein</fullName>
    </submittedName>
</protein>